<dbReference type="InterPro" id="IPR011701">
    <property type="entry name" value="MFS"/>
</dbReference>
<dbReference type="PANTHER" id="PTHR11360">
    <property type="entry name" value="MONOCARBOXYLATE TRANSPORTER"/>
    <property type="match status" value="1"/>
</dbReference>
<feature type="transmembrane region" description="Helical" evidence="4">
    <location>
        <begin position="284"/>
        <end position="305"/>
    </location>
</feature>
<feature type="transmembrane region" description="Helical" evidence="4">
    <location>
        <begin position="107"/>
        <end position="135"/>
    </location>
</feature>
<dbReference type="PANTHER" id="PTHR11360:SF290">
    <property type="entry name" value="MONOCARBOXYLATE MFS PERMEASE"/>
    <property type="match status" value="1"/>
</dbReference>
<feature type="domain" description="Major facilitator superfamily (MFS) profile" evidence="5">
    <location>
        <begin position="17"/>
        <end position="401"/>
    </location>
</feature>
<dbReference type="PROSITE" id="PS50850">
    <property type="entry name" value="MFS"/>
    <property type="match status" value="1"/>
</dbReference>
<evidence type="ECO:0000313" key="6">
    <source>
        <dbReference type="EMBL" id="MBR0652335.1"/>
    </source>
</evidence>
<proteinExistence type="predicted"/>
<reference evidence="7" key="1">
    <citation type="journal article" date="2021" name="Syst. Appl. Microbiol.">
        <title>Roseomonas hellenica sp. nov., isolated from roots of wild-growing Alkanna tinctoria.</title>
        <authorList>
            <person name="Rat A."/>
            <person name="Naranjo H.D."/>
            <person name="Lebbe L."/>
            <person name="Cnockaert M."/>
            <person name="Krigas N."/>
            <person name="Grigoriadou K."/>
            <person name="Maloupa E."/>
            <person name="Willems A."/>
        </authorList>
    </citation>
    <scope>NUCLEOTIDE SEQUENCE [LARGE SCALE GENOMIC DNA]</scope>
    <source>
        <strain evidence="7">LMG 31159</strain>
    </source>
</reference>
<feature type="transmembrane region" description="Helical" evidence="4">
    <location>
        <begin position="175"/>
        <end position="198"/>
    </location>
</feature>
<feature type="transmembrane region" description="Helical" evidence="4">
    <location>
        <begin position="251"/>
        <end position="272"/>
    </location>
</feature>
<feature type="transmembrane region" description="Helical" evidence="4">
    <location>
        <begin position="55"/>
        <end position="76"/>
    </location>
</feature>
<dbReference type="SUPFAM" id="SSF103473">
    <property type="entry name" value="MFS general substrate transporter"/>
    <property type="match status" value="1"/>
</dbReference>
<keyword evidence="3 4" id="KW-0472">Membrane</keyword>
<dbReference type="InterPro" id="IPR036259">
    <property type="entry name" value="MFS_trans_sf"/>
</dbReference>
<feature type="transmembrane region" description="Helical" evidence="4">
    <location>
        <begin position="345"/>
        <end position="365"/>
    </location>
</feature>
<evidence type="ECO:0000259" key="5">
    <source>
        <dbReference type="PROSITE" id="PS50850"/>
    </source>
</evidence>
<evidence type="ECO:0000256" key="4">
    <source>
        <dbReference type="SAM" id="Phobius"/>
    </source>
</evidence>
<keyword evidence="7" id="KW-1185">Reference proteome</keyword>
<keyword evidence="1 4" id="KW-0812">Transmembrane</keyword>
<gene>
    <name evidence="6" type="ORF">GXW78_21945</name>
</gene>
<sequence length="407" mass="41818">MPDGATGESIETRQSWIIAVTAVAMLALAAGGPLTVVIGLVPISETLGAGRSVPSLATSLAYLGSGAGGVICGLLAARVGQRLVAIIGGVAIFGGLALASLGQGWSLLAGIGLGVGLFGNGALFAPMVAYVSLWFDRRRGTALALVSSGQYIAGFLWPFVFERSIAAFGWQATMLAYGAFAATAVVTLAALFVTPAPVPRGGLGTMQAVKGRRVLGMRPNVAMALISVCSFLCCVPMAMPAAHLVAFCGDLGISASRGAAMLSVLLLSAFVARQFWGWLSDRIGGLWTVFAGSCAQVVGMLGFLATQDEAGLFFVAAAYGLGFGGIIPAYVLAIRALFPAIEASWRVPALLFVSLSGMAFGAWLAGAIYDRVGFYAAAWWAGIAVNLVQLGLVAFLLLRQRRATAQA</sequence>
<dbReference type="RefSeq" id="WP_211871052.1">
    <property type="nucleotide sequence ID" value="NZ_JAAEDI010000027.1"/>
</dbReference>
<dbReference type="Pfam" id="PF07690">
    <property type="entry name" value="MFS_1"/>
    <property type="match status" value="1"/>
</dbReference>
<name>A0ABS5EMT2_9PROT</name>
<dbReference type="Gene3D" id="1.20.1250.20">
    <property type="entry name" value="MFS general substrate transporter like domains"/>
    <property type="match status" value="2"/>
</dbReference>
<feature type="transmembrane region" description="Helical" evidence="4">
    <location>
        <begin position="377"/>
        <end position="398"/>
    </location>
</feature>
<dbReference type="EMBL" id="JAAEDI010000027">
    <property type="protein sequence ID" value="MBR0652335.1"/>
    <property type="molecule type" value="Genomic_DNA"/>
</dbReference>
<feature type="transmembrane region" description="Helical" evidence="4">
    <location>
        <begin position="219"/>
        <end position="239"/>
    </location>
</feature>
<feature type="transmembrane region" description="Helical" evidence="4">
    <location>
        <begin position="142"/>
        <end position="160"/>
    </location>
</feature>
<feature type="transmembrane region" description="Helical" evidence="4">
    <location>
        <begin position="311"/>
        <end position="333"/>
    </location>
</feature>
<evidence type="ECO:0000256" key="3">
    <source>
        <dbReference type="ARBA" id="ARBA00023136"/>
    </source>
</evidence>
<keyword evidence="2 4" id="KW-1133">Transmembrane helix</keyword>
<evidence type="ECO:0000313" key="7">
    <source>
        <dbReference type="Proteomes" id="UP000698752"/>
    </source>
</evidence>
<dbReference type="InterPro" id="IPR020846">
    <property type="entry name" value="MFS_dom"/>
</dbReference>
<dbReference type="Proteomes" id="UP000698752">
    <property type="component" value="Unassembled WGS sequence"/>
</dbReference>
<protein>
    <submittedName>
        <fullName evidence="6">MFS transporter</fullName>
    </submittedName>
</protein>
<dbReference type="InterPro" id="IPR050327">
    <property type="entry name" value="Proton-linked_MCT"/>
</dbReference>
<evidence type="ECO:0000256" key="2">
    <source>
        <dbReference type="ARBA" id="ARBA00022989"/>
    </source>
</evidence>
<evidence type="ECO:0000256" key="1">
    <source>
        <dbReference type="ARBA" id="ARBA00022692"/>
    </source>
</evidence>
<feature type="transmembrane region" description="Helical" evidence="4">
    <location>
        <begin position="16"/>
        <end position="43"/>
    </location>
</feature>
<accession>A0ABS5EMT2</accession>
<comment type="caution">
    <text evidence="6">The sequence shown here is derived from an EMBL/GenBank/DDBJ whole genome shotgun (WGS) entry which is preliminary data.</text>
</comment>
<organism evidence="6 7">
    <name type="scientific">Neoroseomonas terrae</name>
    <dbReference type="NCBI Taxonomy" id="424799"/>
    <lineage>
        <taxon>Bacteria</taxon>
        <taxon>Pseudomonadati</taxon>
        <taxon>Pseudomonadota</taxon>
        <taxon>Alphaproteobacteria</taxon>
        <taxon>Acetobacterales</taxon>
        <taxon>Acetobacteraceae</taxon>
        <taxon>Neoroseomonas</taxon>
    </lineage>
</organism>
<feature type="transmembrane region" description="Helical" evidence="4">
    <location>
        <begin position="83"/>
        <end position="101"/>
    </location>
</feature>